<reference evidence="1" key="1">
    <citation type="submission" date="2024-07" db="EMBL/GenBank/DDBJ databases">
        <authorList>
            <person name="Bringhurst R.M."/>
            <person name="Homer T.E."/>
        </authorList>
    </citation>
    <scope>NUCLEOTIDE SEQUENCE</scope>
</reference>
<proteinExistence type="predicted"/>
<dbReference type="EMBL" id="PQ015378">
    <property type="protein sequence ID" value="XDJ14746.1"/>
    <property type="molecule type" value="Genomic_DNA"/>
</dbReference>
<accession>A0AB39CD13</accession>
<protein>
    <recommendedName>
        <fullName evidence="2">Virion structural protein</fullName>
    </recommendedName>
</protein>
<sequence length="541" mass="63003">MPHALMVLPDTYASVIRRVAVDLTEQLTKIIQIPAHTEVYLPGNSEKIPLDDGAFGECCATVIKYDPEARMVIRYQDIADDNFSLPTAVNTFKNMPIWEDPIRDIQVCPVRRMLDFRVDIEYKAEGIVTAKRWLDEQRARVSRGGAELTLKLDYYYMLPRPLQALLRGMYDTIQCSDWPIDDTFDEYLNKYFWQSNTHVATLTMQHEQPAIRERQLDCVGWFDFTGTPDTPAANSSKDGSYDVSVTFTIRFEQPTHIYIRYPLVCHQNTIPNCFWPKEQPAKYQQLNRKTGYLRGPLENRFTRVTPRHVPYIQYPKVNDWDTDSKPYDAFTFYTGLVTIEKDDRRTLLDLRDIGDWEFTGHFLEYFSSLGTKCIKRPGGLFNFRLYKNNEWMDLQLELEPGTTILKAPFDLDPTKYYHIQCSIDRNWWAVHDETWNCLKRYPTVFWTMCNLFNVSVGRRPIDDMELLGVKLKERPYVEGCPGEGTTEFTKDLLVFNTGEVKQADITAARREMETRTGPWFKGNRDGIMTVLCADVVAARKE</sequence>
<name>A0AB39CD13_9VIRU</name>
<evidence type="ECO:0008006" key="2">
    <source>
        <dbReference type="Google" id="ProtNLM"/>
    </source>
</evidence>
<organism evidence="1">
    <name type="scientific">Pseudomonas phage RVTF4</name>
    <dbReference type="NCBI Taxonomy" id="3236931"/>
    <lineage>
        <taxon>Viruses</taxon>
    </lineage>
</organism>
<evidence type="ECO:0000313" key="1">
    <source>
        <dbReference type="EMBL" id="XDJ14746.1"/>
    </source>
</evidence>